<dbReference type="InterPro" id="IPR015002">
    <property type="entry name" value="T6SS_Tdi1_C"/>
</dbReference>
<organism evidence="2 3">
    <name type="scientific">Deinococcus psychrotolerans</name>
    <dbReference type="NCBI Taxonomy" id="2489213"/>
    <lineage>
        <taxon>Bacteria</taxon>
        <taxon>Thermotogati</taxon>
        <taxon>Deinococcota</taxon>
        <taxon>Deinococci</taxon>
        <taxon>Deinococcales</taxon>
        <taxon>Deinococcaceae</taxon>
        <taxon>Deinococcus</taxon>
    </lineage>
</organism>
<feature type="domain" description="T6SS immunity protein Tdi1 C-terminal" evidence="1">
    <location>
        <begin position="122"/>
        <end position="187"/>
    </location>
</feature>
<evidence type="ECO:0000313" key="3">
    <source>
        <dbReference type="Proteomes" id="UP000276417"/>
    </source>
</evidence>
<protein>
    <submittedName>
        <fullName evidence="2">DUF1851 domain-containing protein</fullName>
    </submittedName>
</protein>
<gene>
    <name evidence="2" type="ORF">EHF33_13940</name>
</gene>
<evidence type="ECO:0000259" key="1">
    <source>
        <dbReference type="Pfam" id="PF08906"/>
    </source>
</evidence>
<proteinExistence type="predicted"/>
<dbReference type="RefSeq" id="WP_124873279.1">
    <property type="nucleotide sequence ID" value="NZ_CP034184.1"/>
</dbReference>
<reference evidence="2 3" key="1">
    <citation type="submission" date="2018-11" db="EMBL/GenBank/DDBJ databases">
        <title>Deinococcus shelandsis sp. nov., isolated from South Shetland Islands soil of Antarctica.</title>
        <authorList>
            <person name="Tian J."/>
        </authorList>
    </citation>
    <scope>NUCLEOTIDE SEQUENCE [LARGE SCALE GENOMIC DNA]</scope>
    <source>
        <strain evidence="2 3">S14-83T</strain>
    </source>
</reference>
<dbReference type="Pfam" id="PF08906">
    <property type="entry name" value="T6SS_Tdi1_C"/>
    <property type="match status" value="1"/>
</dbReference>
<sequence>MTLDLSKFNSLYLDSRKSYAHHKIDLPETIHAELKQLFDTYGLSSLDQGFLWVLDPIETKEDYQPWFNYLARTEGYIKAETTYPFMRTAFGDVFYFDSTDYGEISVVTNGGSNISLNGYLNRSLAEEDYLNDSHFHHLFKIALERFGELNCDECYAFLPPLALGGEIDEQYLQKVKLKEYLAILSEFLGNEDTEAG</sequence>
<name>A0A3G8YQQ2_9DEIO</name>
<keyword evidence="3" id="KW-1185">Reference proteome</keyword>
<dbReference type="AlphaFoldDB" id="A0A3G8YQQ2"/>
<accession>A0A3G8YQQ2</accession>
<dbReference type="Proteomes" id="UP000276417">
    <property type="component" value="Chromosome 2"/>
</dbReference>
<evidence type="ECO:0000313" key="2">
    <source>
        <dbReference type="EMBL" id="AZI44021.1"/>
    </source>
</evidence>
<dbReference type="KEGG" id="dph:EHF33_13940"/>
<dbReference type="OrthoDB" id="2216648at2"/>
<dbReference type="EMBL" id="CP034184">
    <property type="protein sequence ID" value="AZI44021.1"/>
    <property type="molecule type" value="Genomic_DNA"/>
</dbReference>